<comment type="caution">
    <text evidence="2">The sequence shown here is derived from an EMBL/GenBank/DDBJ whole genome shotgun (WGS) entry which is preliminary data.</text>
</comment>
<name>A0AA40C732_9PEZI</name>
<dbReference type="EMBL" id="JAULSU010000002">
    <property type="protein sequence ID" value="KAK0627425.1"/>
    <property type="molecule type" value="Genomic_DNA"/>
</dbReference>
<gene>
    <name evidence="2" type="ORF">B0T14DRAFT_512594</name>
</gene>
<evidence type="ECO:0000313" key="3">
    <source>
        <dbReference type="Proteomes" id="UP001175000"/>
    </source>
</evidence>
<sequence>MMETPKESIKDPGSAHKTSYSLFLFPKDGGAFKTDDGSVGEVPEQWYREHCAVEITCNCLRIIHGRRNPDAKNLATLIVLELRFFPNKMGRRITWANLRFTFRGSHICPKIVNIAPDAYFSVAPSIVVWEASKKLQAAAGVTLPAIVNLNLLLEYGLVTKGETESSQKVWGNRVVEPAKNPLGHMNQAYWTLWENKSQSSSWRTSSRRRTGRRAFRSTHAQSSKAQRTRTRRIELTGLGWTKWSLTDKLESQLSNGL</sequence>
<organism evidence="2 3">
    <name type="scientific">Immersiella caudata</name>
    <dbReference type="NCBI Taxonomy" id="314043"/>
    <lineage>
        <taxon>Eukaryota</taxon>
        <taxon>Fungi</taxon>
        <taxon>Dikarya</taxon>
        <taxon>Ascomycota</taxon>
        <taxon>Pezizomycotina</taxon>
        <taxon>Sordariomycetes</taxon>
        <taxon>Sordariomycetidae</taxon>
        <taxon>Sordariales</taxon>
        <taxon>Lasiosphaeriaceae</taxon>
        <taxon>Immersiella</taxon>
    </lineage>
</organism>
<evidence type="ECO:0000313" key="2">
    <source>
        <dbReference type="EMBL" id="KAK0627425.1"/>
    </source>
</evidence>
<dbReference type="Proteomes" id="UP001175000">
    <property type="component" value="Unassembled WGS sequence"/>
</dbReference>
<keyword evidence="3" id="KW-1185">Reference proteome</keyword>
<accession>A0AA40C732</accession>
<proteinExistence type="predicted"/>
<evidence type="ECO:0000256" key="1">
    <source>
        <dbReference type="SAM" id="MobiDB-lite"/>
    </source>
</evidence>
<feature type="region of interest" description="Disordered" evidence="1">
    <location>
        <begin position="201"/>
        <end position="229"/>
    </location>
</feature>
<dbReference type="AlphaFoldDB" id="A0AA40C732"/>
<reference evidence="2" key="1">
    <citation type="submission" date="2023-06" db="EMBL/GenBank/DDBJ databases">
        <title>Genome-scale phylogeny and comparative genomics of the fungal order Sordariales.</title>
        <authorList>
            <consortium name="Lawrence Berkeley National Laboratory"/>
            <person name="Hensen N."/>
            <person name="Bonometti L."/>
            <person name="Westerberg I."/>
            <person name="Brannstrom I.O."/>
            <person name="Guillou S."/>
            <person name="Cros-Aarteil S."/>
            <person name="Calhoun S."/>
            <person name="Haridas S."/>
            <person name="Kuo A."/>
            <person name="Mondo S."/>
            <person name="Pangilinan J."/>
            <person name="Riley R."/>
            <person name="Labutti K."/>
            <person name="Andreopoulos B."/>
            <person name="Lipzen A."/>
            <person name="Chen C."/>
            <person name="Yanf M."/>
            <person name="Daum C."/>
            <person name="Ng V."/>
            <person name="Clum A."/>
            <person name="Steindorff A."/>
            <person name="Ohm R."/>
            <person name="Martin F."/>
            <person name="Silar P."/>
            <person name="Natvig D."/>
            <person name="Lalanne C."/>
            <person name="Gautier V."/>
            <person name="Ament-Velasquez S.L."/>
            <person name="Kruys A."/>
            <person name="Hutchinson M.I."/>
            <person name="Powell A.J."/>
            <person name="Barry K."/>
            <person name="Miller A.N."/>
            <person name="Grigoriev I.V."/>
            <person name="Debuchy R."/>
            <person name="Gladieux P."/>
            <person name="Thoren M.H."/>
            <person name="Johannesson H."/>
        </authorList>
    </citation>
    <scope>NUCLEOTIDE SEQUENCE</scope>
    <source>
        <strain evidence="2">CBS 606.72</strain>
    </source>
</reference>
<feature type="compositionally biased region" description="Basic residues" evidence="1">
    <location>
        <begin position="205"/>
        <end position="216"/>
    </location>
</feature>
<protein>
    <submittedName>
        <fullName evidence="2">Uncharacterized protein</fullName>
    </submittedName>
</protein>